<dbReference type="InterPro" id="IPR011050">
    <property type="entry name" value="Pectin_lyase_fold/virulence"/>
</dbReference>
<comment type="caution">
    <text evidence="1">The sequence shown here is derived from an EMBL/GenBank/DDBJ whole genome shotgun (WGS) entry which is preliminary data.</text>
</comment>
<dbReference type="Proteomes" id="UP000886842">
    <property type="component" value="Unassembled WGS sequence"/>
</dbReference>
<dbReference type="PROSITE" id="PS51318">
    <property type="entry name" value="TAT"/>
    <property type="match status" value="1"/>
</dbReference>
<protein>
    <submittedName>
        <fullName evidence="1">Right-handed parallel beta-helix repeat-containing protein</fullName>
    </submittedName>
</protein>
<name>A0A9D1KPD2_9ACTN</name>
<dbReference type="SUPFAM" id="SSF51126">
    <property type="entry name" value="Pectin lyase-like"/>
    <property type="match status" value="1"/>
</dbReference>
<dbReference type="InterPro" id="IPR012334">
    <property type="entry name" value="Pectin_lyas_fold"/>
</dbReference>
<reference evidence="1" key="1">
    <citation type="submission" date="2020-10" db="EMBL/GenBank/DDBJ databases">
        <authorList>
            <person name="Gilroy R."/>
        </authorList>
    </citation>
    <scope>NUCLEOTIDE SEQUENCE</scope>
    <source>
        <strain evidence="1">ChiGjej1B1-24693</strain>
    </source>
</reference>
<dbReference type="Gene3D" id="2.160.20.10">
    <property type="entry name" value="Single-stranded right-handed beta-helix, Pectin lyase-like"/>
    <property type="match status" value="1"/>
</dbReference>
<evidence type="ECO:0000313" key="1">
    <source>
        <dbReference type="EMBL" id="HIT76263.1"/>
    </source>
</evidence>
<accession>A0A9D1KPD2</accession>
<proteinExistence type="predicted"/>
<evidence type="ECO:0000313" key="2">
    <source>
        <dbReference type="Proteomes" id="UP000886842"/>
    </source>
</evidence>
<sequence>MTDVAHTSRRALLLSGVAGGAAAATGVGGRAVAAPKAADEPNPEVREEEAHVRLLRTQLNAAAAADDHLELDDSGRRIVVAKQRTHVLKRPLVIGGNTRLVAHGATFQADFALKPTTFDADRQYYHSPTPTYPDVIETYASTVGSTMVLNHVPSDETGLYSAPGNIRLEGGTWDPTGWFLRNETGEELQRATAAPAMNAITFTHTHDIEVVGVTVRNVKWWHGVEFNAVRTATVSDSRFEGWIENPTSGLWNCDAVQVDLPQPHTKWAGAADHTPAIDIRIRDNWFGASDSHPAWGSLGCSHSTSAGKVFSHIWIERNTMEDLIWDGILPMNADHLVIRENTITNCRGGVYVKAFANPLSTVDVVGNTISIIEGNERAGRFYRKRGFVALDESFPAGESWGSLPMRRMLRPA</sequence>
<dbReference type="AlphaFoldDB" id="A0A9D1KPD2"/>
<dbReference type="InterPro" id="IPR006311">
    <property type="entry name" value="TAT_signal"/>
</dbReference>
<reference evidence="1" key="2">
    <citation type="journal article" date="2021" name="PeerJ">
        <title>Extensive microbial diversity within the chicken gut microbiome revealed by metagenomics and culture.</title>
        <authorList>
            <person name="Gilroy R."/>
            <person name="Ravi A."/>
            <person name="Getino M."/>
            <person name="Pursley I."/>
            <person name="Horton D.L."/>
            <person name="Alikhan N.F."/>
            <person name="Baker D."/>
            <person name="Gharbi K."/>
            <person name="Hall N."/>
            <person name="Watson M."/>
            <person name="Adriaenssens E.M."/>
            <person name="Foster-Nyarko E."/>
            <person name="Jarju S."/>
            <person name="Secka A."/>
            <person name="Antonio M."/>
            <person name="Oren A."/>
            <person name="Chaudhuri R.R."/>
            <person name="La Ragione R."/>
            <person name="Hildebrand F."/>
            <person name="Pallen M.J."/>
        </authorList>
    </citation>
    <scope>NUCLEOTIDE SEQUENCE</scope>
    <source>
        <strain evidence="1">ChiGjej1B1-24693</strain>
    </source>
</reference>
<gene>
    <name evidence="1" type="ORF">IAA98_11820</name>
</gene>
<dbReference type="SMART" id="SM00710">
    <property type="entry name" value="PbH1"/>
    <property type="match status" value="3"/>
</dbReference>
<organism evidence="1 2">
    <name type="scientific">Candidatus Avipropionibacterium avicola</name>
    <dbReference type="NCBI Taxonomy" id="2840701"/>
    <lineage>
        <taxon>Bacteria</taxon>
        <taxon>Bacillati</taxon>
        <taxon>Actinomycetota</taxon>
        <taxon>Actinomycetes</taxon>
        <taxon>Propionibacteriales</taxon>
        <taxon>Propionibacteriaceae</taxon>
        <taxon>Propionibacteriaceae incertae sedis</taxon>
        <taxon>Candidatus Avipropionibacterium</taxon>
    </lineage>
</organism>
<dbReference type="EMBL" id="DVLP01000346">
    <property type="protein sequence ID" value="HIT76263.1"/>
    <property type="molecule type" value="Genomic_DNA"/>
</dbReference>
<dbReference type="InterPro" id="IPR006626">
    <property type="entry name" value="PbH1"/>
</dbReference>